<dbReference type="PANTHER" id="PTHR35038:SF5">
    <property type="entry name" value="CYTOCHROME C-TYPE PROTEIN NRFB"/>
    <property type="match status" value="1"/>
</dbReference>
<evidence type="ECO:0000256" key="1">
    <source>
        <dbReference type="ARBA" id="ARBA00022729"/>
    </source>
</evidence>
<dbReference type="SUPFAM" id="SSF48695">
    <property type="entry name" value="Multiheme cytochromes"/>
    <property type="match status" value="1"/>
</dbReference>
<sequence>MADGVIMNRLRSFFSVGVLLGGLALAAPSLAVAQATPGAVSAASAEVAAQRDPNQACLDCHKQPQDALHGRHAKELNPNTQQAISCTNCHGNVSLETHRDGAPDVMRFNRDGHSAAQQNSVCLSCHLPEKLQKAFWPHDVHLTNVTCAACHRAHPAVDPVIRLNERERITLCVDCHRQQQNNPAFDGAAVTLTLPSATPTKEPQP</sequence>
<evidence type="ECO:0000259" key="3">
    <source>
        <dbReference type="Pfam" id="PF22678"/>
    </source>
</evidence>
<feature type="signal peptide" evidence="2">
    <location>
        <begin position="1"/>
        <end position="33"/>
    </location>
</feature>
<accession>D4F937</accession>
<feature type="domain" description="Cytochrome c-type protein NrfB-like" evidence="3">
    <location>
        <begin position="86"/>
        <end position="175"/>
    </location>
</feature>
<evidence type="ECO:0000313" key="5">
    <source>
        <dbReference type="Proteomes" id="UP000003692"/>
    </source>
</evidence>
<dbReference type="GO" id="GO:0016491">
    <property type="term" value="F:oxidoreductase activity"/>
    <property type="evidence" value="ECO:0007669"/>
    <property type="project" value="TreeGrafter"/>
</dbReference>
<name>D4F937_EDWTA</name>
<evidence type="ECO:0000313" key="4">
    <source>
        <dbReference type="EMBL" id="EFE21716.1"/>
    </source>
</evidence>
<dbReference type="HOGENOM" id="CLU_104606_0_1_6"/>
<comment type="caution">
    <text evidence="4">The sequence shown here is derived from an EMBL/GenBank/DDBJ whole genome shotgun (WGS) entry which is preliminary data.</text>
</comment>
<dbReference type="GO" id="GO:0009061">
    <property type="term" value="P:anaerobic respiration"/>
    <property type="evidence" value="ECO:0007669"/>
    <property type="project" value="UniProtKB-ARBA"/>
</dbReference>
<organism evidence="4 5">
    <name type="scientific">Edwardsiella tarda ATCC 23685</name>
    <dbReference type="NCBI Taxonomy" id="500638"/>
    <lineage>
        <taxon>Bacteria</taxon>
        <taxon>Pseudomonadati</taxon>
        <taxon>Pseudomonadota</taxon>
        <taxon>Gammaproteobacteria</taxon>
        <taxon>Enterobacterales</taxon>
        <taxon>Hafniaceae</taxon>
        <taxon>Edwardsiella</taxon>
    </lineage>
</organism>
<evidence type="ECO:0000256" key="2">
    <source>
        <dbReference type="SAM" id="SignalP"/>
    </source>
</evidence>
<keyword evidence="1 2" id="KW-0732">Signal</keyword>
<proteinExistence type="predicted"/>
<dbReference type="PANTHER" id="PTHR35038">
    <property type="entry name" value="DISSIMILATORY SULFITE REDUCTASE SIRA"/>
    <property type="match status" value="1"/>
</dbReference>
<dbReference type="Gene3D" id="3.90.10.10">
    <property type="entry name" value="Cytochrome C3"/>
    <property type="match status" value="1"/>
</dbReference>
<dbReference type="EMBL" id="ADGK01000269">
    <property type="protein sequence ID" value="EFE21716.1"/>
    <property type="molecule type" value="Genomic_DNA"/>
</dbReference>
<dbReference type="InterPro" id="IPR053875">
    <property type="entry name" value="Cytochrom_c_NrfB-like_dom"/>
</dbReference>
<dbReference type="InterPro" id="IPR051829">
    <property type="entry name" value="Multiheme_Cytochr_ET"/>
</dbReference>
<dbReference type="Proteomes" id="UP000003692">
    <property type="component" value="Unassembled WGS sequence"/>
</dbReference>
<dbReference type="Pfam" id="PF22678">
    <property type="entry name" value="Cytochrom_c_NrfB-like"/>
    <property type="match status" value="1"/>
</dbReference>
<dbReference type="AlphaFoldDB" id="D4F937"/>
<gene>
    <name evidence="4" type="ORF">EDWATA_03292</name>
</gene>
<reference evidence="4 5" key="1">
    <citation type="submission" date="2010-02" db="EMBL/GenBank/DDBJ databases">
        <authorList>
            <person name="Weinstock G."/>
            <person name="Sodergren E."/>
            <person name="Clifton S."/>
            <person name="Fulton L."/>
            <person name="Fulton B."/>
            <person name="Courtney L."/>
            <person name="Fronick C."/>
            <person name="Harrison M."/>
            <person name="Strong C."/>
            <person name="Farmer C."/>
            <person name="Delahaunty K."/>
            <person name="Markovic C."/>
            <person name="Hall O."/>
            <person name="Minx P."/>
            <person name="Tomlinson C."/>
            <person name="Mitreva M."/>
            <person name="Nelson J."/>
            <person name="Hou S."/>
            <person name="Wollam A."/>
            <person name="Pepin K.H."/>
            <person name="Johnson M."/>
            <person name="Bhonagiri V."/>
            <person name="Zhang X."/>
            <person name="Suruliraj S."/>
            <person name="Warren W."/>
            <person name="Chinwalla A."/>
            <person name="Mardis E.R."/>
            <person name="Wilson R.K."/>
        </authorList>
    </citation>
    <scope>NUCLEOTIDE SEQUENCE [LARGE SCALE GENOMIC DNA]</scope>
    <source>
        <strain evidence="4 5">ATCC 23685</strain>
    </source>
</reference>
<dbReference type="NCBIfam" id="NF008659">
    <property type="entry name" value="PRK11659.1"/>
    <property type="match status" value="1"/>
</dbReference>
<dbReference type="InterPro" id="IPR036280">
    <property type="entry name" value="Multihaem_cyt_sf"/>
</dbReference>
<protein>
    <submittedName>
        <fullName evidence="4">Putative cytochrome c nitrite reductase, pentaheme subunit</fullName>
    </submittedName>
</protein>
<feature type="chain" id="PRO_5003057011" evidence="2">
    <location>
        <begin position="34"/>
        <end position="205"/>
    </location>
</feature>
<dbReference type="Gene3D" id="1.10.1130.10">
    <property type="entry name" value="Flavocytochrome C3, Chain A"/>
    <property type="match status" value="1"/>
</dbReference>